<keyword evidence="6 7" id="KW-0472">Membrane</keyword>
<dbReference type="PANTHER" id="PTHR30465:SF0">
    <property type="entry name" value="OLIGOPEPTIDE TRANSPORT SYSTEM PERMEASE PROTEIN APPB"/>
    <property type="match status" value="1"/>
</dbReference>
<keyword evidence="4 7" id="KW-0812">Transmembrane</keyword>
<feature type="transmembrane region" description="Helical" evidence="7">
    <location>
        <begin position="425"/>
        <end position="450"/>
    </location>
</feature>
<dbReference type="InterPro" id="IPR035906">
    <property type="entry name" value="MetI-like_sf"/>
</dbReference>
<comment type="subcellular location">
    <subcellularLocation>
        <location evidence="1 7">Cell membrane</location>
        <topology evidence="1 7">Multi-pass membrane protein</topology>
    </subcellularLocation>
</comment>
<evidence type="ECO:0000256" key="1">
    <source>
        <dbReference type="ARBA" id="ARBA00004651"/>
    </source>
</evidence>
<reference evidence="9 10" key="1">
    <citation type="submission" date="2019-02" db="EMBL/GenBank/DDBJ databases">
        <title>Deep-cultivation of Planctomycetes and their phenomic and genomic characterization uncovers novel biology.</title>
        <authorList>
            <person name="Wiegand S."/>
            <person name="Jogler M."/>
            <person name="Boedeker C."/>
            <person name="Pinto D."/>
            <person name="Vollmers J."/>
            <person name="Rivas-Marin E."/>
            <person name="Kohn T."/>
            <person name="Peeters S.H."/>
            <person name="Heuer A."/>
            <person name="Rast P."/>
            <person name="Oberbeckmann S."/>
            <person name="Bunk B."/>
            <person name="Jeske O."/>
            <person name="Meyerdierks A."/>
            <person name="Storesund J.E."/>
            <person name="Kallscheuer N."/>
            <person name="Luecker S."/>
            <person name="Lage O.M."/>
            <person name="Pohl T."/>
            <person name="Merkel B.J."/>
            <person name="Hornburger P."/>
            <person name="Mueller R.-W."/>
            <person name="Bruemmer F."/>
            <person name="Labrenz M."/>
            <person name="Spormann A.M."/>
            <person name="Op den Camp H."/>
            <person name="Overmann J."/>
            <person name="Amann R."/>
            <person name="Jetten M.S.M."/>
            <person name="Mascher T."/>
            <person name="Medema M.H."/>
            <person name="Devos D.P."/>
            <person name="Kaster A.-K."/>
            <person name="Ovreas L."/>
            <person name="Rohde M."/>
            <person name="Galperin M.Y."/>
            <person name="Jogler C."/>
        </authorList>
    </citation>
    <scope>NUCLEOTIDE SEQUENCE [LARGE SCALE GENOMIC DNA]</scope>
    <source>
        <strain evidence="9 10">Pla163</strain>
    </source>
</reference>
<dbReference type="GO" id="GO:0005886">
    <property type="term" value="C:plasma membrane"/>
    <property type="evidence" value="ECO:0007669"/>
    <property type="project" value="UniProtKB-SubCell"/>
</dbReference>
<feature type="transmembrane region" description="Helical" evidence="7">
    <location>
        <begin position="273"/>
        <end position="295"/>
    </location>
</feature>
<dbReference type="SUPFAM" id="SSF161098">
    <property type="entry name" value="MetI-like"/>
    <property type="match status" value="1"/>
</dbReference>
<sequence>MLVFILRRLLLMIPTTLGVAAVVFTIFQAAPGDAATVMLGASGGGEMGGKSDFESRKRAFEIEHGLDRNPVIQYLDYIGPFNLSRDGHSWFDSPYSEREVERVELDGGGEAVYGKPLRIPFPPDVPEEVRPVLEGHALTLTQDDATESERSAAAEALVEAGADAWPAVLSAFQRQEVRLDDLETLRRLDDVASRIVARTGGGDVGFASLLDGDEPRANDVLRSWFGWYYTEGGGDRVQNSGENPWGGLVLFDLGNEIQSGLDVKEELWRRLQVTVPLSIIAVLISYLIALPLGIFSARKQGTLIDSLITVVLFVLYSIPTFWAGLMLILAFGVTGPDWYLWPELPVLGLHDADADTLGPLAYAWDYVLHIILPVATLSYGGFAYISRLMRSGMLDVIRQDYIRTARAKGLSEKVVIYKHTLRNSLIPVITLFASVLPILIGGAVIVEMIFNIQGMGKYAYDGLLRRDFNIIMATTIFVGVMTQFGILISDVVYSLVDPRIRHD</sequence>
<evidence type="ECO:0000256" key="6">
    <source>
        <dbReference type="ARBA" id="ARBA00023136"/>
    </source>
</evidence>
<evidence type="ECO:0000256" key="2">
    <source>
        <dbReference type="ARBA" id="ARBA00022448"/>
    </source>
</evidence>
<dbReference type="Proteomes" id="UP000319342">
    <property type="component" value="Chromosome"/>
</dbReference>
<evidence type="ECO:0000256" key="4">
    <source>
        <dbReference type="ARBA" id="ARBA00022692"/>
    </source>
</evidence>
<protein>
    <submittedName>
        <fullName evidence="9">Dipeptide transport system permease protein DppB</fullName>
    </submittedName>
</protein>
<dbReference type="CDD" id="cd06261">
    <property type="entry name" value="TM_PBP2"/>
    <property type="match status" value="1"/>
</dbReference>
<feature type="domain" description="ABC transmembrane type-1" evidence="8">
    <location>
        <begin position="271"/>
        <end position="489"/>
    </location>
</feature>
<feature type="transmembrane region" description="Helical" evidence="7">
    <location>
        <begin position="307"/>
        <end position="333"/>
    </location>
</feature>
<dbReference type="GO" id="GO:0055085">
    <property type="term" value="P:transmembrane transport"/>
    <property type="evidence" value="ECO:0007669"/>
    <property type="project" value="InterPro"/>
</dbReference>
<evidence type="ECO:0000313" key="10">
    <source>
        <dbReference type="Proteomes" id="UP000319342"/>
    </source>
</evidence>
<evidence type="ECO:0000256" key="3">
    <source>
        <dbReference type="ARBA" id="ARBA00022475"/>
    </source>
</evidence>
<evidence type="ECO:0000313" key="9">
    <source>
        <dbReference type="EMBL" id="QDU85664.1"/>
    </source>
</evidence>
<evidence type="ECO:0000256" key="7">
    <source>
        <dbReference type="RuleBase" id="RU363032"/>
    </source>
</evidence>
<feature type="transmembrane region" description="Helical" evidence="7">
    <location>
        <begin position="470"/>
        <end position="496"/>
    </location>
</feature>
<keyword evidence="3" id="KW-1003">Cell membrane</keyword>
<keyword evidence="10" id="KW-1185">Reference proteome</keyword>
<dbReference type="PANTHER" id="PTHR30465">
    <property type="entry name" value="INNER MEMBRANE ABC TRANSPORTER"/>
    <property type="match status" value="1"/>
</dbReference>
<comment type="similarity">
    <text evidence="7">Belongs to the binding-protein-dependent transport system permease family.</text>
</comment>
<dbReference type="Gene3D" id="1.10.3720.10">
    <property type="entry name" value="MetI-like"/>
    <property type="match status" value="1"/>
</dbReference>
<evidence type="ECO:0000256" key="5">
    <source>
        <dbReference type="ARBA" id="ARBA00022989"/>
    </source>
</evidence>
<proteinExistence type="inferred from homology"/>
<keyword evidence="5 7" id="KW-1133">Transmembrane helix</keyword>
<dbReference type="RefSeq" id="WP_145189430.1">
    <property type="nucleotide sequence ID" value="NZ_CP036290.1"/>
</dbReference>
<dbReference type="PROSITE" id="PS50928">
    <property type="entry name" value="ABC_TM1"/>
    <property type="match status" value="1"/>
</dbReference>
<dbReference type="OrthoDB" id="9773221at2"/>
<dbReference type="AlphaFoldDB" id="A0A518D2G4"/>
<dbReference type="InterPro" id="IPR000515">
    <property type="entry name" value="MetI-like"/>
</dbReference>
<organism evidence="9 10">
    <name type="scientific">Rohdeia mirabilis</name>
    <dbReference type="NCBI Taxonomy" id="2528008"/>
    <lineage>
        <taxon>Bacteria</taxon>
        <taxon>Pseudomonadati</taxon>
        <taxon>Planctomycetota</taxon>
        <taxon>Planctomycetia</taxon>
        <taxon>Planctomycetia incertae sedis</taxon>
        <taxon>Rohdeia</taxon>
    </lineage>
</organism>
<dbReference type="EMBL" id="CP036290">
    <property type="protein sequence ID" value="QDU85664.1"/>
    <property type="molecule type" value="Genomic_DNA"/>
</dbReference>
<dbReference type="Pfam" id="PF00528">
    <property type="entry name" value="BPD_transp_1"/>
    <property type="match status" value="1"/>
</dbReference>
<gene>
    <name evidence="9" type="primary">dppB</name>
    <name evidence="9" type="ORF">Pla163_27970</name>
</gene>
<evidence type="ECO:0000259" key="8">
    <source>
        <dbReference type="PROSITE" id="PS50928"/>
    </source>
</evidence>
<feature type="transmembrane region" description="Helical" evidence="7">
    <location>
        <begin position="366"/>
        <end position="385"/>
    </location>
</feature>
<name>A0A518D2G4_9BACT</name>
<accession>A0A518D2G4</accession>
<keyword evidence="2 7" id="KW-0813">Transport</keyword>